<dbReference type="Gene3D" id="3.40.50.300">
    <property type="entry name" value="P-loop containing nucleotide triphosphate hydrolases"/>
    <property type="match status" value="1"/>
</dbReference>
<reference evidence="2" key="2">
    <citation type="submission" date="2022-01" db="EMBL/GenBank/DDBJ databases">
        <authorList>
            <person name="Yamashiro T."/>
            <person name="Shiraishi A."/>
            <person name="Satake H."/>
            <person name="Nakayama K."/>
        </authorList>
    </citation>
    <scope>NUCLEOTIDE SEQUENCE</scope>
</reference>
<feature type="domain" description="DNA helicase Pif1-like 2B" evidence="1">
    <location>
        <begin position="112"/>
        <end position="158"/>
    </location>
</feature>
<dbReference type="InterPro" id="IPR049163">
    <property type="entry name" value="Pif1-like_2B_dom"/>
</dbReference>
<dbReference type="Pfam" id="PF21530">
    <property type="entry name" value="Pif1_2B_dom"/>
    <property type="match status" value="1"/>
</dbReference>
<proteinExistence type="predicted"/>
<feature type="non-terminal residue" evidence="2">
    <location>
        <position position="249"/>
    </location>
</feature>
<keyword evidence="2" id="KW-0347">Helicase</keyword>
<sequence>MHIGDGNIGVPDETDSQNSSTVYIPEELCIPDNDNAIHQLINFTYNDQTFQTPVAEDLQKKAIVCPKNETADTINAHVLSLLNHERRVYLSSDEATPHGNDGGATELLYPTEYLNTLKFPGFPPHTLELKVGAPIILLRNLNVTGGLCNGTRLIVTQLLSNVIEARIITGTRVSEKVFLPRITLINRDLQMPFVFKRKQFPVTVSYAMTINKSQGQSLEKIGVFLPEPVFAHGQLYVALSRATSLDGLK</sequence>
<reference evidence="2" key="1">
    <citation type="journal article" date="2022" name="Int. J. Mol. Sci.">
        <title>Draft Genome of Tanacetum Coccineum: Genomic Comparison of Closely Related Tanacetum-Family Plants.</title>
        <authorList>
            <person name="Yamashiro T."/>
            <person name="Shiraishi A."/>
            <person name="Nakayama K."/>
            <person name="Satake H."/>
        </authorList>
    </citation>
    <scope>NUCLEOTIDE SEQUENCE</scope>
</reference>
<protein>
    <submittedName>
        <fullName evidence="2">DNA helicase</fullName>
    </submittedName>
</protein>
<dbReference type="PANTHER" id="PTHR23274">
    <property type="entry name" value="DNA HELICASE-RELATED"/>
    <property type="match status" value="1"/>
</dbReference>
<evidence type="ECO:0000313" key="2">
    <source>
        <dbReference type="EMBL" id="GJT11006.1"/>
    </source>
</evidence>
<dbReference type="PANTHER" id="PTHR23274:SF48">
    <property type="entry name" value="ATP-DEPENDENT DNA HELICASE"/>
    <property type="match status" value="1"/>
</dbReference>
<keyword evidence="2" id="KW-0547">Nucleotide-binding</keyword>
<name>A0ABQ5B8U4_9ASTR</name>
<dbReference type="SUPFAM" id="SSF52540">
    <property type="entry name" value="P-loop containing nucleoside triphosphate hydrolases"/>
    <property type="match status" value="1"/>
</dbReference>
<gene>
    <name evidence="2" type="ORF">Tco_0858048</name>
</gene>
<organism evidence="2 3">
    <name type="scientific">Tanacetum coccineum</name>
    <dbReference type="NCBI Taxonomy" id="301880"/>
    <lineage>
        <taxon>Eukaryota</taxon>
        <taxon>Viridiplantae</taxon>
        <taxon>Streptophyta</taxon>
        <taxon>Embryophyta</taxon>
        <taxon>Tracheophyta</taxon>
        <taxon>Spermatophyta</taxon>
        <taxon>Magnoliopsida</taxon>
        <taxon>eudicotyledons</taxon>
        <taxon>Gunneridae</taxon>
        <taxon>Pentapetalae</taxon>
        <taxon>asterids</taxon>
        <taxon>campanulids</taxon>
        <taxon>Asterales</taxon>
        <taxon>Asteraceae</taxon>
        <taxon>Asteroideae</taxon>
        <taxon>Anthemideae</taxon>
        <taxon>Anthemidinae</taxon>
        <taxon>Tanacetum</taxon>
    </lineage>
</organism>
<evidence type="ECO:0000313" key="3">
    <source>
        <dbReference type="Proteomes" id="UP001151760"/>
    </source>
</evidence>
<keyword evidence="3" id="KW-1185">Reference proteome</keyword>
<dbReference type="InterPro" id="IPR027417">
    <property type="entry name" value="P-loop_NTPase"/>
</dbReference>
<comment type="caution">
    <text evidence="2">The sequence shown here is derived from an EMBL/GenBank/DDBJ whole genome shotgun (WGS) entry which is preliminary data.</text>
</comment>
<evidence type="ECO:0000259" key="1">
    <source>
        <dbReference type="Pfam" id="PF21530"/>
    </source>
</evidence>
<dbReference type="CDD" id="cd18809">
    <property type="entry name" value="SF1_C_RecD"/>
    <property type="match status" value="1"/>
</dbReference>
<keyword evidence="2" id="KW-0378">Hydrolase</keyword>
<keyword evidence="2" id="KW-0067">ATP-binding</keyword>
<accession>A0ABQ5B8U4</accession>
<dbReference type="Proteomes" id="UP001151760">
    <property type="component" value="Unassembled WGS sequence"/>
</dbReference>
<dbReference type="EMBL" id="BQNB010013032">
    <property type="protein sequence ID" value="GJT11006.1"/>
    <property type="molecule type" value="Genomic_DNA"/>
</dbReference>
<dbReference type="GO" id="GO:0004386">
    <property type="term" value="F:helicase activity"/>
    <property type="evidence" value="ECO:0007669"/>
    <property type="project" value="UniProtKB-KW"/>
</dbReference>